<keyword evidence="2" id="KW-1185">Reference proteome</keyword>
<evidence type="ECO:0000313" key="2">
    <source>
        <dbReference type="Proteomes" id="UP001139971"/>
    </source>
</evidence>
<dbReference type="EMBL" id="JAOVZO020000001">
    <property type="protein sequence ID" value="MDC8010998.1"/>
    <property type="molecule type" value="Genomic_DNA"/>
</dbReference>
<gene>
    <name evidence="1" type="ORF">OD750_000390</name>
</gene>
<dbReference type="AlphaFoldDB" id="A0A9X3YHR2"/>
<proteinExistence type="predicted"/>
<name>A0A9X3YHR2_9GAMM</name>
<dbReference type="Proteomes" id="UP001139971">
    <property type="component" value="Unassembled WGS sequence"/>
</dbReference>
<dbReference type="RefSeq" id="WP_263544418.1">
    <property type="nucleotide sequence ID" value="NZ_JAOVZO020000001.1"/>
</dbReference>
<sequence length="87" mass="9696">MRAQPPRLNGCTRGATRELFEFDTSTLALDLDVARSVVSHFRVSKKDAEGIIENSRGVVRQWRTIADRLGLHAGEKARMAAAFRLAE</sequence>
<evidence type="ECO:0000313" key="1">
    <source>
        <dbReference type="EMBL" id="MDC8010998.1"/>
    </source>
</evidence>
<comment type="caution">
    <text evidence="1">The sequence shown here is derived from an EMBL/GenBank/DDBJ whole genome shotgun (WGS) entry which is preliminary data.</text>
</comment>
<protein>
    <submittedName>
        <fullName evidence="1">Uncharacterized protein</fullName>
    </submittedName>
</protein>
<accession>A0A9X3YHR2</accession>
<organism evidence="1 2">
    <name type="scientific">Tahibacter soli</name>
    <dbReference type="NCBI Taxonomy" id="2983605"/>
    <lineage>
        <taxon>Bacteria</taxon>
        <taxon>Pseudomonadati</taxon>
        <taxon>Pseudomonadota</taxon>
        <taxon>Gammaproteobacteria</taxon>
        <taxon>Lysobacterales</taxon>
        <taxon>Rhodanobacteraceae</taxon>
        <taxon>Tahibacter</taxon>
    </lineage>
</organism>
<reference evidence="1" key="1">
    <citation type="submission" date="2023-02" db="EMBL/GenBank/DDBJ databases">
        <title>Tahibacter soli sp. nov. isolated from soil.</title>
        <authorList>
            <person name="Baek J.H."/>
            <person name="Lee J.K."/>
            <person name="Choi D.G."/>
            <person name="Jeon C.O."/>
        </authorList>
    </citation>
    <scope>NUCLEOTIDE SEQUENCE</scope>
    <source>
        <strain evidence="1">BL</strain>
    </source>
</reference>